<dbReference type="PRINTS" id="PR00344">
    <property type="entry name" value="BCTRLSENSOR"/>
</dbReference>
<dbReference type="AlphaFoldDB" id="A0A0X8X7C8"/>
<dbReference type="PROSITE" id="PS50109">
    <property type="entry name" value="HIS_KIN"/>
    <property type="match status" value="1"/>
</dbReference>
<keyword evidence="5" id="KW-1185">Reference proteome</keyword>
<dbReference type="InterPro" id="IPR036890">
    <property type="entry name" value="HATPase_C_sf"/>
</dbReference>
<dbReference type="GO" id="GO:0000155">
    <property type="term" value="F:phosphorelay sensor kinase activity"/>
    <property type="evidence" value="ECO:0007669"/>
    <property type="project" value="InterPro"/>
</dbReference>
<dbReference type="OrthoDB" id="9810447at2"/>
<accession>A0A0X8X7C8</accession>
<evidence type="ECO:0000313" key="4">
    <source>
        <dbReference type="EMBL" id="BAU54804.1"/>
    </source>
</evidence>
<protein>
    <recommendedName>
        <fullName evidence="2">histidine kinase</fullName>
        <ecNumber evidence="2">2.7.13.3</ecNumber>
    </recommendedName>
</protein>
<evidence type="ECO:0000256" key="3">
    <source>
        <dbReference type="ARBA" id="ARBA00022553"/>
    </source>
</evidence>
<dbReference type="Pfam" id="PF02518">
    <property type="entry name" value="HATPase_c"/>
    <property type="match status" value="1"/>
</dbReference>
<dbReference type="SUPFAM" id="SSF48452">
    <property type="entry name" value="TPR-like"/>
    <property type="match status" value="2"/>
</dbReference>
<dbReference type="SMART" id="SM00387">
    <property type="entry name" value="HATPase_c"/>
    <property type="match status" value="1"/>
</dbReference>
<keyword evidence="4" id="KW-0808">Transferase</keyword>
<dbReference type="EC" id="2.7.13.3" evidence="2"/>
<dbReference type="Gene3D" id="1.25.40.10">
    <property type="entry name" value="Tetratricopeptide repeat domain"/>
    <property type="match status" value="2"/>
</dbReference>
<dbReference type="SMART" id="SM00388">
    <property type="entry name" value="HisKA"/>
    <property type="match status" value="1"/>
</dbReference>
<dbReference type="Proteomes" id="UP000218263">
    <property type="component" value="Chromosome"/>
</dbReference>
<dbReference type="SUPFAM" id="SSF55874">
    <property type="entry name" value="ATPase domain of HSP90 chaperone/DNA topoisomerase II/histidine kinase"/>
    <property type="match status" value="1"/>
</dbReference>
<dbReference type="InterPro" id="IPR004358">
    <property type="entry name" value="Sig_transdc_His_kin-like_C"/>
</dbReference>
<dbReference type="Gene3D" id="3.30.565.10">
    <property type="entry name" value="Histidine kinase-like ATPase, C-terminal domain"/>
    <property type="match status" value="1"/>
</dbReference>
<gene>
    <name evidence="4" type="primary">fixL_4</name>
    <name evidence="4" type="ORF">MgSA37_02982</name>
</gene>
<dbReference type="InterPro" id="IPR011990">
    <property type="entry name" value="TPR-like_helical_dom_sf"/>
</dbReference>
<reference evidence="4 5" key="1">
    <citation type="submission" date="2015-12" db="EMBL/GenBank/DDBJ databases">
        <title>Genome sequence of Mucilaginibacter gotjawali.</title>
        <authorList>
            <person name="Lee J.S."/>
            <person name="Lee K.C."/>
            <person name="Kim K.K."/>
            <person name="Lee B.W."/>
        </authorList>
    </citation>
    <scope>NUCLEOTIDE SEQUENCE [LARGE SCALE GENOMIC DNA]</scope>
    <source>
        <strain evidence="4 5">SA3-7</strain>
    </source>
</reference>
<sequence>MRRNLLLVLLFTMVWSVASAQKNNVDSLTKAYRKNRQDTTLVQLLNNKASYVFLTTNSDSGMNCLTKGLALSRKIHYKDGEVRSQLGIATILSRRGDLPQSFKIIFDLLPQAIAINDQRAVAQCYNNLGQDYGILKDYKKALAYQFMFKAAAEKAYLTDLMQVAYNNIARQYLDQRMADSAEYYTKKGYNIDKHSANDGYLIRNFGAVQMLRKNYVKAIAFFRKSVLGIPKMDDHYLLSEDYRRMAEAYEQLLRRDSCIYFAKKAVDEANLNKNPDLVMKASMLLKDQYRLVNDYKNAFDYQQIMLKAQDSLFSQRKTLQIQTLTLNQEQQKRDAEAAQQAYQNKVQRYTLLGIITVFVLIAGILLFANGQRKKANKALEQRNGQIEAQHKALEKTVSDLKNTQTQLIQSEKMASLGELTAGIAHEIQNPLNFVNNFSEVNTELIDEMEQEISKGDMEEVKAIAQNIKENQQKISQHGKRADFIVKGMLQHSRNHSGERQFTNINILADEFLKLSYHGLRAKDKSFNAEMTTHFDENIPVISIVQQDIGRVLLNLFNNAFYAVNQKSKTAGTGYKPEVTVSTTVENSRVVIKVKDNGIGIPEAIKEKIMQPFFTTKPTGEGTGLGLSLTYDMVVKGHGGLITVESNENIFTEITVSIPLI</sequence>
<dbReference type="KEGG" id="mgot:MgSA37_02982"/>
<dbReference type="Gene3D" id="1.10.287.130">
    <property type="match status" value="1"/>
</dbReference>
<evidence type="ECO:0000256" key="1">
    <source>
        <dbReference type="ARBA" id="ARBA00000085"/>
    </source>
</evidence>
<comment type="catalytic activity">
    <reaction evidence="1">
        <text>ATP + protein L-histidine = ADP + protein N-phospho-L-histidine.</text>
        <dbReference type="EC" id="2.7.13.3"/>
    </reaction>
</comment>
<evidence type="ECO:0000256" key="2">
    <source>
        <dbReference type="ARBA" id="ARBA00012438"/>
    </source>
</evidence>
<dbReference type="CDD" id="cd00082">
    <property type="entry name" value="HisKA"/>
    <property type="match status" value="1"/>
</dbReference>
<dbReference type="RefSeq" id="WP_096352880.1">
    <property type="nucleotide sequence ID" value="NZ_AP017313.1"/>
</dbReference>
<evidence type="ECO:0000313" key="5">
    <source>
        <dbReference type="Proteomes" id="UP000218263"/>
    </source>
</evidence>
<dbReference type="PANTHER" id="PTHR43065">
    <property type="entry name" value="SENSOR HISTIDINE KINASE"/>
    <property type="match status" value="1"/>
</dbReference>
<name>A0A0X8X7C8_9SPHI</name>
<dbReference type="InterPro" id="IPR003594">
    <property type="entry name" value="HATPase_dom"/>
</dbReference>
<dbReference type="InterPro" id="IPR036097">
    <property type="entry name" value="HisK_dim/P_sf"/>
</dbReference>
<proteinExistence type="predicted"/>
<dbReference type="InterPro" id="IPR003661">
    <property type="entry name" value="HisK_dim/P_dom"/>
</dbReference>
<keyword evidence="3" id="KW-0597">Phosphoprotein</keyword>
<dbReference type="EMBL" id="AP017313">
    <property type="protein sequence ID" value="BAU54804.1"/>
    <property type="molecule type" value="Genomic_DNA"/>
</dbReference>
<dbReference type="PANTHER" id="PTHR43065:SF42">
    <property type="entry name" value="TWO-COMPONENT SENSOR PPRA"/>
    <property type="match status" value="1"/>
</dbReference>
<organism evidence="4 5">
    <name type="scientific">Mucilaginibacter gotjawali</name>
    <dbReference type="NCBI Taxonomy" id="1550579"/>
    <lineage>
        <taxon>Bacteria</taxon>
        <taxon>Pseudomonadati</taxon>
        <taxon>Bacteroidota</taxon>
        <taxon>Sphingobacteriia</taxon>
        <taxon>Sphingobacteriales</taxon>
        <taxon>Sphingobacteriaceae</taxon>
        <taxon>Mucilaginibacter</taxon>
    </lineage>
</organism>
<dbReference type="SUPFAM" id="SSF47384">
    <property type="entry name" value="Homodimeric domain of signal transducing histidine kinase"/>
    <property type="match status" value="1"/>
</dbReference>
<dbReference type="InterPro" id="IPR005467">
    <property type="entry name" value="His_kinase_dom"/>
</dbReference>